<name>A0AA39JBF2_ARMTA</name>
<keyword evidence="2" id="KW-1185">Reference proteome</keyword>
<evidence type="ECO:0000313" key="2">
    <source>
        <dbReference type="Proteomes" id="UP001175211"/>
    </source>
</evidence>
<comment type="caution">
    <text evidence="1">The sequence shown here is derived from an EMBL/GenBank/DDBJ whole genome shotgun (WGS) entry which is preliminary data.</text>
</comment>
<organism evidence="1 2">
    <name type="scientific">Armillaria tabescens</name>
    <name type="common">Ringless honey mushroom</name>
    <name type="synonym">Agaricus tabescens</name>
    <dbReference type="NCBI Taxonomy" id="1929756"/>
    <lineage>
        <taxon>Eukaryota</taxon>
        <taxon>Fungi</taxon>
        <taxon>Dikarya</taxon>
        <taxon>Basidiomycota</taxon>
        <taxon>Agaricomycotina</taxon>
        <taxon>Agaricomycetes</taxon>
        <taxon>Agaricomycetidae</taxon>
        <taxon>Agaricales</taxon>
        <taxon>Marasmiineae</taxon>
        <taxon>Physalacriaceae</taxon>
        <taxon>Desarmillaria</taxon>
    </lineage>
</organism>
<evidence type="ECO:0000313" key="1">
    <source>
        <dbReference type="EMBL" id="KAK0439675.1"/>
    </source>
</evidence>
<proteinExistence type="predicted"/>
<dbReference type="AlphaFoldDB" id="A0AA39JBF2"/>
<dbReference type="RefSeq" id="XP_060323317.1">
    <property type="nucleotide sequence ID" value="XM_060478498.1"/>
</dbReference>
<sequence>MATNSSARCNLVLTTFSIWAEICDVNTRSSGLRDPLPVTVHPPTPPNSVPSLYQRRVFHSKDYLSLTNVRQNDVAPDGGADDGPLIDGVWHTPHAQEDLWNVLFSAWFNPTSAALNDTVWTNNIKNEYNGEAGTLWREIKVTMISKPRVAENSVFEHRSSTAEFYETAGTKTKLFSTSTEDLQAIQQNGIFWLVR</sequence>
<reference evidence="1" key="1">
    <citation type="submission" date="2023-06" db="EMBL/GenBank/DDBJ databases">
        <authorList>
            <consortium name="Lawrence Berkeley National Laboratory"/>
            <person name="Ahrendt S."/>
            <person name="Sahu N."/>
            <person name="Indic B."/>
            <person name="Wong-Bajracharya J."/>
            <person name="Merenyi Z."/>
            <person name="Ke H.-M."/>
            <person name="Monk M."/>
            <person name="Kocsube S."/>
            <person name="Drula E."/>
            <person name="Lipzen A."/>
            <person name="Balint B."/>
            <person name="Henrissat B."/>
            <person name="Andreopoulos B."/>
            <person name="Martin F.M."/>
            <person name="Harder C.B."/>
            <person name="Rigling D."/>
            <person name="Ford K.L."/>
            <person name="Foster G.D."/>
            <person name="Pangilinan J."/>
            <person name="Papanicolaou A."/>
            <person name="Barry K."/>
            <person name="LaButti K."/>
            <person name="Viragh M."/>
            <person name="Koriabine M."/>
            <person name="Yan M."/>
            <person name="Riley R."/>
            <person name="Champramary S."/>
            <person name="Plett K.L."/>
            <person name="Tsai I.J."/>
            <person name="Slot J."/>
            <person name="Sipos G."/>
            <person name="Plett J."/>
            <person name="Nagy L.G."/>
            <person name="Grigoriev I.V."/>
        </authorList>
    </citation>
    <scope>NUCLEOTIDE SEQUENCE</scope>
    <source>
        <strain evidence="1">CCBAS 213</strain>
    </source>
</reference>
<gene>
    <name evidence="1" type="ORF">EV420DRAFT_1650792</name>
</gene>
<accession>A0AA39JBF2</accession>
<dbReference type="EMBL" id="JAUEPS010000083">
    <property type="protein sequence ID" value="KAK0439675.1"/>
    <property type="molecule type" value="Genomic_DNA"/>
</dbReference>
<protein>
    <submittedName>
        <fullName evidence="1">Uncharacterized protein</fullName>
    </submittedName>
</protein>
<dbReference type="Proteomes" id="UP001175211">
    <property type="component" value="Unassembled WGS sequence"/>
</dbReference>
<dbReference type="GeneID" id="85362046"/>